<keyword evidence="2" id="KW-0732">Signal</keyword>
<feature type="compositionally biased region" description="Basic and acidic residues" evidence="9">
    <location>
        <begin position="207"/>
        <end position="216"/>
    </location>
</feature>
<dbReference type="InterPro" id="IPR045319">
    <property type="entry name" value="KAT/AKT"/>
</dbReference>
<evidence type="ECO:0000256" key="1">
    <source>
        <dbReference type="ARBA" id="ARBA00007835"/>
    </source>
</evidence>
<feature type="domain" description="Cyclic nucleotide-binding" evidence="10">
    <location>
        <begin position="791"/>
        <end position="838"/>
    </location>
</feature>
<dbReference type="Gene3D" id="3.60.60.30">
    <property type="match status" value="1"/>
</dbReference>
<dbReference type="Gene3D" id="1.25.40.20">
    <property type="entry name" value="Ankyrin repeat-containing domain"/>
    <property type="match status" value="3"/>
</dbReference>
<dbReference type="PANTHER" id="PTHR45743">
    <property type="entry name" value="POTASSIUM CHANNEL AKT1"/>
    <property type="match status" value="1"/>
</dbReference>
<comment type="similarity">
    <text evidence="1">Belongs to the phospholipase B-like family.</text>
</comment>
<dbReference type="Gene3D" id="1.10.287.70">
    <property type="match status" value="1"/>
</dbReference>
<dbReference type="Pfam" id="PF07885">
    <property type="entry name" value="Ion_trans_2"/>
    <property type="match status" value="1"/>
</dbReference>
<dbReference type="PRINTS" id="PR01463">
    <property type="entry name" value="EAGCHANLFMLY"/>
</dbReference>
<dbReference type="Proteomes" id="UP000570595">
    <property type="component" value="Unassembled WGS sequence"/>
</dbReference>
<accession>A0A7J6LKC2</accession>
<keyword evidence="7" id="KW-0406">Ion transport</keyword>
<evidence type="ECO:0000256" key="2">
    <source>
        <dbReference type="ARBA" id="ARBA00022729"/>
    </source>
</evidence>
<evidence type="ECO:0000313" key="11">
    <source>
        <dbReference type="EMBL" id="KAF4659724.1"/>
    </source>
</evidence>
<dbReference type="InterPro" id="IPR018490">
    <property type="entry name" value="cNMP-bd_dom_sf"/>
</dbReference>
<keyword evidence="3" id="KW-0378">Hydrolase</keyword>
<dbReference type="InterPro" id="IPR014710">
    <property type="entry name" value="RmlC-like_jellyroll"/>
</dbReference>
<dbReference type="InterPro" id="IPR003938">
    <property type="entry name" value="K_chnl_volt-dep_EAG/ELK/ERG"/>
</dbReference>
<feature type="repeat" description="ANK" evidence="8">
    <location>
        <begin position="1297"/>
        <end position="1329"/>
    </location>
</feature>
<keyword evidence="8" id="KW-0040">ANK repeat</keyword>
<feature type="compositionally biased region" description="Low complexity" evidence="9">
    <location>
        <begin position="188"/>
        <end position="206"/>
    </location>
</feature>
<dbReference type="SUPFAM" id="SSF81324">
    <property type="entry name" value="Voltage-gated potassium channels"/>
    <property type="match status" value="1"/>
</dbReference>
<dbReference type="PROSITE" id="PS50042">
    <property type="entry name" value="CNMP_BINDING_3"/>
    <property type="match status" value="1"/>
</dbReference>
<evidence type="ECO:0000259" key="10">
    <source>
        <dbReference type="PROSITE" id="PS50042"/>
    </source>
</evidence>
<dbReference type="SUPFAM" id="SSF48403">
    <property type="entry name" value="Ankyrin repeat"/>
    <property type="match status" value="1"/>
</dbReference>
<dbReference type="GO" id="GO:0004620">
    <property type="term" value="F:phospholipase activity"/>
    <property type="evidence" value="ECO:0007669"/>
    <property type="project" value="InterPro"/>
</dbReference>
<dbReference type="GO" id="GO:0005249">
    <property type="term" value="F:voltage-gated potassium channel activity"/>
    <property type="evidence" value="ECO:0007669"/>
    <property type="project" value="InterPro"/>
</dbReference>
<dbReference type="Pfam" id="PF12796">
    <property type="entry name" value="Ank_2"/>
    <property type="match status" value="3"/>
</dbReference>
<dbReference type="EMBL" id="JABAHT010000258">
    <property type="protein sequence ID" value="KAF4659724.1"/>
    <property type="molecule type" value="Genomic_DNA"/>
</dbReference>
<dbReference type="SMART" id="SM00248">
    <property type="entry name" value="ANK"/>
    <property type="match status" value="9"/>
</dbReference>
<evidence type="ECO:0000256" key="5">
    <source>
        <dbReference type="ARBA" id="ARBA00023098"/>
    </source>
</evidence>
<reference evidence="11 12" key="1">
    <citation type="submission" date="2020-04" db="EMBL/GenBank/DDBJ databases">
        <title>Perkinsus olseni comparative genomics.</title>
        <authorList>
            <person name="Bogema D.R."/>
        </authorList>
    </citation>
    <scope>NUCLEOTIDE SEQUENCE [LARGE SCALE GENOMIC DNA]</scope>
    <source>
        <strain evidence="11">ATCC PRA-179</strain>
    </source>
</reference>
<evidence type="ECO:0000256" key="7">
    <source>
        <dbReference type="ARBA" id="ARBA00023303"/>
    </source>
</evidence>
<evidence type="ECO:0000256" key="6">
    <source>
        <dbReference type="ARBA" id="ARBA00023180"/>
    </source>
</evidence>
<dbReference type="PROSITE" id="PS50088">
    <property type="entry name" value="ANK_REPEAT"/>
    <property type="match status" value="3"/>
</dbReference>
<protein>
    <recommendedName>
        <fullName evidence="10">Cyclic nucleotide-binding domain-containing protein</fullName>
    </recommendedName>
</protein>
<evidence type="ECO:0000313" key="12">
    <source>
        <dbReference type="Proteomes" id="UP000570595"/>
    </source>
</evidence>
<dbReference type="GO" id="GO:0016020">
    <property type="term" value="C:membrane"/>
    <property type="evidence" value="ECO:0007669"/>
    <property type="project" value="InterPro"/>
</dbReference>
<comment type="caution">
    <text evidence="11">The sequence shown here is derived from an EMBL/GenBank/DDBJ whole genome shotgun (WGS) entry which is preliminary data.</text>
</comment>
<dbReference type="PROSITE" id="PS50297">
    <property type="entry name" value="ANK_REP_REGION"/>
    <property type="match status" value="3"/>
</dbReference>
<keyword evidence="7" id="KW-0813">Transport</keyword>
<evidence type="ECO:0000256" key="8">
    <source>
        <dbReference type="PROSITE-ProRule" id="PRU00023"/>
    </source>
</evidence>
<dbReference type="OrthoDB" id="443524at2759"/>
<dbReference type="InterPro" id="IPR000595">
    <property type="entry name" value="cNMP-bd_dom"/>
</dbReference>
<feature type="region of interest" description="Disordered" evidence="9">
    <location>
        <begin position="88"/>
        <end position="131"/>
    </location>
</feature>
<sequence>MSAAVHKRRPSLLQSSSFLIPPIRRQNSKGANFSSPEITDREDLIKTLRAISSEIAKAVLLDVQESIDQLSRSLNDKIDTVLAELGSERATTASPASSSNRRVSAADRKHSRILFDQPGSTNDLSGSDLDVASPTNQARIVFGRRNRNIPITEKTASIPHLPGAPQTETSPLPSRRVARGASREHPPRASGSHRTSSSSSRSSSPSERARRQEGRRARASITNFNAEEPRRRGSLDRTQSGGNRGWRNSHDAIEQNDEEVPSSRDRSGRASDSSLAAKTIPEYRECELNPAMMLFLMMGAGVTPVVCSGATPGEAKSAEVGETNAGSESPVAELTHGHLKELLERYQRDGGVVVHLEGRYTAAEVEEKSVARARASTAGANKTSERTSVTKRTGRRAAVNLLALSSKLNLQGLITEEGSERMMTVTEQLTMIATSTATAVRNFFKEPVSPSSSGRIVWDMILAAALVYVIIGIPFEAAFVANEGSYPSSQLVLDAILLIDVLLQFQTQFSENGALISSRKRIARRYLKSWLWPELLTSIPWGLFISKYSRELSAIKLGRTLSLARLGNMTMTIMAKVEYRVQSEIWWIILGVLKLVSALLVMCHWGACLWWLVGKLSIEDHDISWITAMDMVDATRAQQYVAAMYFMTTTLTTVGYGDVTPETHVERLFCIFAEIVAGNGKSRVCKIAKCDVSLCEVFALFSGLLCALMLTYDESGSQYRAKLKDAMRYMNKHKLESSLRIRVRHFLHQLFENQTNLESRRALVEFLRTSESLQRDVYVGLMGKMLKRYSWFKGLSHEILGKVCSVCEDLYYAPTDVMIYASEDADGMYFVVRGSIELGWEPDNSAVTQSGGPLDFLHDARGGTSTEVSSEAGDGRFIRRPVTFRKLASSAHLTSISNLLGAASRMYGDFFTGGSGPGEASFGPIPLGSNPLKEIEGGKGKTKMGAGSYCGQMSLFAPYVWPRTAVCSCFCEVYHIGSAKFKEKMYESEDSKTIYNEKALCVAAREGNLRIVEDLLHNEKVDADCVDEDGLRPLFHAISRKHARIVTALLVAGADADSPFHLAQDDPLSDGLAAVDGQQSVPQHAKRKQVIEPWNFRNALCPLRMAMFTCSLPVVRAVCDHTDFSALPEREVSRIMAYAAMAGYTAVVESALENLAPDGPGSAEARETIVNKLDDTAGYSLVHYASESGQEKLLYSLLLKRADPGKAAADGSMPIHLCARKGYDVCLTQLLEHGADPIATNTLGQTALDIALANNKFDIVNLLKALNIHELAKSGELEAIQNAASQGCNLDRTHPKTGFAPLYYAAERGNIEIMKLLLENGADPNRSEPTTFTALYAAINKGQNEAVKLLLEWQADPNQVVGNVDPAKRSFGTSPLAAAIKKGSSELVDLLLDTGDVALTAEEFKTAFEKKSKPSIKRLMKALSPDFPARYQAIWELRSSNGESLIQHFARKGDVKILEMANEFNANFGERFASVLGGAPLDIQVEEAEAGAGSALSIAALAGKDKAVTWLIEKAKVPVRWESLAKILIQLCRVKIKIVPVVQILIPIYERLAPDFDEANASDDEELVTITDLFAEAVKAPNYQLVKYLLDDHKRGINLKRLLESYGPTIMFRSDSVTSLSNSLGAIEGVALEGGLVVEAVKTKDAKVVKLLVEFLNGGMIKLNEEDQDTWNLTQAIGLAQEQGATETSEWLASHLPRPKEDKSGTSFFTNESNKKNYGGRRSSKAPPSSTKRSSLISQFKSTGKEFATSSARGSALFSNNHSSTAQWSERLLMKLGIALLCLLWGMQAEAGGRTLDADFPQFVGYLRDRCGMEKVAEPDIDTAILDRLSMEADTTGRDDRPWLLWYTTDGKITPPGRSSSPVANATFFPYWERLGWSMLYGGFDTPQEPQERHHKILWITDCGDVVFSQLALWTLLLVHPVNIHRHPVLRLHWRRGVSTALLLPEKVSFSVCTVNGLIPLRLGGMLSDSASMSSSYPWSSGDRSWWRPEALYFLEQTLARLHSSQLETTALMAAKALTTRLSLGGFIDPTSGICFMGYLIDLGFGRDGTVRCRNALECLLTELHAAVTDGRIPDCSLLANGNSCSPLIESILTRVSGFTHPDHHLYSCRREGKRIELLFDYITSTERYPREVRRQQMYAMGYLEGLATAEYLWLFYHLNTERIVGPPGERTPGGTWMKDSYFAPILTNFMEGNHNHQECRLEPDYLQLALGYYCQLLGLLDGYNRAVGTNSRAKYTLSTSKSILTFLDLLAINADGQLPELQQIGLDHQSLGEIRPHKHDEREVLNSLEKASVPQRCSALVKLVRNSAGLVTDVISAHTTWESFPEMVRVMKEISAPMVKQDRTDATLQFSSYPGCISSTDDWVIRPSMWLVSFETTTNIIQPGQFGTPEFTPDFIRIMIVVSLSHDTESWKNIMETCDHPSGTYNSQWLVVDYQKVKQAADDKSANLLDGSVMVLESAPGAEENEYGVFESRDMSKHVSENGHFAGFNEAMFPTIRRHLGSDSAPYPQDGRYAVFQQLAPMVHDIATMYSVMQFNEPGNRGSIAPLNADDGGADLKITNLATMKEKGGSWAYSGPPRVHGYTADGRARRNEYVEKKMSDFFESPKARLSWEFPLVLFVAQDQRMCMSKRCQPDFMTDPRDLKTIVNNSPSSSISMDAADCAYLCVERE</sequence>
<feature type="region of interest" description="Disordered" evidence="9">
    <location>
        <begin position="153"/>
        <end position="276"/>
    </location>
</feature>
<feature type="compositionally biased region" description="Polar residues" evidence="9">
    <location>
        <begin position="1726"/>
        <end position="1735"/>
    </location>
</feature>
<gene>
    <name evidence="11" type="ORF">FOZ61_004534</name>
</gene>
<evidence type="ECO:0000256" key="4">
    <source>
        <dbReference type="ARBA" id="ARBA00022963"/>
    </source>
</evidence>
<keyword evidence="7" id="KW-0407">Ion channel</keyword>
<feature type="compositionally biased region" description="Polar residues" evidence="9">
    <location>
        <begin position="89"/>
        <end position="102"/>
    </location>
</feature>
<feature type="region of interest" description="Disordered" evidence="9">
    <location>
        <begin position="1688"/>
        <end position="1735"/>
    </location>
</feature>
<proteinExistence type="inferred from homology"/>
<dbReference type="Pfam" id="PF04916">
    <property type="entry name" value="Phospholip_B"/>
    <property type="match status" value="1"/>
</dbReference>
<dbReference type="GO" id="GO:0016042">
    <property type="term" value="P:lipid catabolic process"/>
    <property type="evidence" value="ECO:0007669"/>
    <property type="project" value="UniProtKB-KW"/>
</dbReference>
<keyword evidence="4" id="KW-0442">Lipid degradation</keyword>
<keyword evidence="6" id="KW-0325">Glycoprotein</keyword>
<feature type="repeat" description="ANK" evidence="8">
    <location>
        <begin position="1210"/>
        <end position="1242"/>
    </location>
</feature>
<evidence type="ECO:0000256" key="3">
    <source>
        <dbReference type="ARBA" id="ARBA00022801"/>
    </source>
</evidence>
<dbReference type="InterPro" id="IPR013099">
    <property type="entry name" value="K_chnl_dom"/>
</dbReference>
<feature type="repeat" description="ANK" evidence="8">
    <location>
        <begin position="1371"/>
        <end position="1395"/>
    </location>
</feature>
<name>A0A7J6LKC2_PEROL</name>
<dbReference type="Gene3D" id="1.10.287.630">
    <property type="entry name" value="Helix hairpin bin"/>
    <property type="match status" value="1"/>
</dbReference>
<dbReference type="SUPFAM" id="SSF51206">
    <property type="entry name" value="cAMP-binding domain-like"/>
    <property type="match status" value="1"/>
</dbReference>
<dbReference type="Gene3D" id="2.60.120.10">
    <property type="entry name" value="Jelly Rolls"/>
    <property type="match status" value="1"/>
</dbReference>
<evidence type="ECO:0000256" key="9">
    <source>
        <dbReference type="SAM" id="MobiDB-lite"/>
    </source>
</evidence>
<dbReference type="InterPro" id="IPR002110">
    <property type="entry name" value="Ankyrin_rpt"/>
</dbReference>
<organism evidence="11 12">
    <name type="scientific">Perkinsus olseni</name>
    <name type="common">Perkinsus atlanticus</name>
    <dbReference type="NCBI Taxonomy" id="32597"/>
    <lineage>
        <taxon>Eukaryota</taxon>
        <taxon>Sar</taxon>
        <taxon>Alveolata</taxon>
        <taxon>Perkinsozoa</taxon>
        <taxon>Perkinsea</taxon>
        <taxon>Perkinsida</taxon>
        <taxon>Perkinsidae</taxon>
        <taxon>Perkinsus</taxon>
    </lineage>
</organism>
<dbReference type="InterPro" id="IPR007000">
    <property type="entry name" value="PLipase_B-like"/>
</dbReference>
<keyword evidence="5" id="KW-0443">Lipid metabolism</keyword>
<dbReference type="InterPro" id="IPR036770">
    <property type="entry name" value="Ankyrin_rpt-contain_sf"/>
</dbReference>